<accession>A0A6P0UNW9</accession>
<keyword evidence="1" id="KW-1133">Transmembrane helix</keyword>
<reference evidence="2 3" key="1">
    <citation type="submission" date="2020-01" db="EMBL/GenBank/DDBJ databases">
        <title>Leptobacterium flavescens.</title>
        <authorList>
            <person name="Wang G."/>
        </authorList>
    </citation>
    <scope>NUCLEOTIDE SEQUENCE [LARGE SCALE GENOMIC DNA]</scope>
    <source>
        <strain evidence="2 3">KCTC 22160</strain>
    </source>
</reference>
<evidence type="ECO:0000313" key="3">
    <source>
        <dbReference type="Proteomes" id="UP000468581"/>
    </source>
</evidence>
<evidence type="ECO:0000313" key="2">
    <source>
        <dbReference type="EMBL" id="NER13618.1"/>
    </source>
</evidence>
<dbReference type="EMBL" id="JAABOO010000002">
    <property type="protein sequence ID" value="NER13618.1"/>
    <property type="molecule type" value="Genomic_DNA"/>
</dbReference>
<gene>
    <name evidence="2" type="ORF">GWK08_09230</name>
</gene>
<name>A0A6P0UNW9_9FLAO</name>
<evidence type="ECO:0000256" key="1">
    <source>
        <dbReference type="SAM" id="Phobius"/>
    </source>
</evidence>
<dbReference type="AlphaFoldDB" id="A0A6P0UNW9"/>
<feature type="transmembrane region" description="Helical" evidence="1">
    <location>
        <begin position="7"/>
        <end position="25"/>
    </location>
</feature>
<dbReference type="Proteomes" id="UP000468581">
    <property type="component" value="Unassembled WGS sequence"/>
</dbReference>
<feature type="transmembrane region" description="Helical" evidence="1">
    <location>
        <begin position="97"/>
        <end position="114"/>
    </location>
</feature>
<keyword evidence="1" id="KW-0812">Transmembrane</keyword>
<feature type="transmembrane region" description="Helical" evidence="1">
    <location>
        <begin position="61"/>
        <end position="82"/>
    </location>
</feature>
<comment type="caution">
    <text evidence="2">The sequence shown here is derived from an EMBL/GenBank/DDBJ whole genome shotgun (WGS) entry which is preliminary data.</text>
</comment>
<organism evidence="2 3">
    <name type="scientific">Leptobacterium flavescens</name>
    <dbReference type="NCBI Taxonomy" id="472055"/>
    <lineage>
        <taxon>Bacteria</taxon>
        <taxon>Pseudomonadati</taxon>
        <taxon>Bacteroidota</taxon>
        <taxon>Flavobacteriia</taxon>
        <taxon>Flavobacteriales</taxon>
        <taxon>Flavobacteriaceae</taxon>
        <taxon>Leptobacterium</taxon>
    </lineage>
</organism>
<protein>
    <submittedName>
        <fullName evidence="2">Uncharacterized protein</fullName>
    </submittedName>
</protein>
<dbReference type="RefSeq" id="WP_163606673.1">
    <property type="nucleotide sequence ID" value="NZ_JAABOO010000002.1"/>
</dbReference>
<keyword evidence="1" id="KW-0472">Membrane</keyword>
<feature type="transmembrane region" description="Helical" evidence="1">
    <location>
        <begin position="31"/>
        <end position="49"/>
    </location>
</feature>
<keyword evidence="3" id="KW-1185">Reference proteome</keyword>
<sequence>MRTENKYHYLLYISFIPIVINGFIYLIIGSFFPLLVALILTLTLMYSVNDNLKWKFRAVKYWGILLLLYSLLRICLSVLILIDGSGVEAYIKDQLNSWFHIQTLFFLICGWVLVKKRRML</sequence>
<proteinExistence type="predicted"/>